<dbReference type="InterPro" id="IPR011723">
    <property type="entry name" value="Znf/thioredoxin_put"/>
</dbReference>
<accession>A0A383BQC5</accession>
<protein>
    <recommendedName>
        <fullName evidence="2">Zinc finger/thioredoxin putative domain-containing protein</fullName>
    </recommendedName>
</protein>
<feature type="compositionally biased region" description="Basic and acidic residues" evidence="1">
    <location>
        <begin position="40"/>
        <end position="52"/>
    </location>
</feature>
<dbReference type="EMBL" id="UINC01202498">
    <property type="protein sequence ID" value="SVE22327.1"/>
    <property type="molecule type" value="Genomic_DNA"/>
</dbReference>
<proteinExistence type="predicted"/>
<evidence type="ECO:0000256" key="1">
    <source>
        <dbReference type="SAM" id="MobiDB-lite"/>
    </source>
</evidence>
<sequence>MKIVCTHCQAGYNVDLPEIKPEGVEFKCAKCDQKFLVKPQDAEQTKVTDSSKEAVAAGTTSKKALESKAENKEQSPTKSELPAQKEQESPAEDNLDNLLDDLLKEDLTSD</sequence>
<reference evidence="3" key="1">
    <citation type="submission" date="2018-05" db="EMBL/GenBank/DDBJ databases">
        <authorList>
            <person name="Lanie J.A."/>
            <person name="Ng W.-L."/>
            <person name="Kazmierczak K.M."/>
            <person name="Andrzejewski T.M."/>
            <person name="Davidsen T.M."/>
            <person name="Wayne K.J."/>
            <person name="Tettelin H."/>
            <person name="Glass J.I."/>
            <person name="Rusch D."/>
            <person name="Podicherti R."/>
            <person name="Tsui H.-C.T."/>
            <person name="Winkler M.E."/>
        </authorList>
    </citation>
    <scope>NUCLEOTIDE SEQUENCE</scope>
</reference>
<evidence type="ECO:0000259" key="2">
    <source>
        <dbReference type="Pfam" id="PF13717"/>
    </source>
</evidence>
<feature type="region of interest" description="Disordered" evidence="1">
    <location>
        <begin position="40"/>
        <end position="110"/>
    </location>
</feature>
<name>A0A383BQC5_9ZZZZ</name>
<feature type="domain" description="Zinc finger/thioredoxin putative" evidence="2">
    <location>
        <begin position="1"/>
        <end position="35"/>
    </location>
</feature>
<feature type="compositionally biased region" description="Acidic residues" evidence="1">
    <location>
        <begin position="89"/>
        <end position="99"/>
    </location>
</feature>
<organism evidence="3">
    <name type="scientific">marine metagenome</name>
    <dbReference type="NCBI Taxonomy" id="408172"/>
    <lineage>
        <taxon>unclassified sequences</taxon>
        <taxon>metagenomes</taxon>
        <taxon>ecological metagenomes</taxon>
    </lineage>
</organism>
<dbReference type="Pfam" id="PF13717">
    <property type="entry name" value="Zn_ribbon_4"/>
    <property type="match status" value="1"/>
</dbReference>
<dbReference type="NCBIfam" id="TIGR02098">
    <property type="entry name" value="MJ0042_CXXC"/>
    <property type="match status" value="1"/>
</dbReference>
<feature type="compositionally biased region" description="Basic and acidic residues" evidence="1">
    <location>
        <begin position="101"/>
        <end position="110"/>
    </location>
</feature>
<feature type="non-terminal residue" evidence="3">
    <location>
        <position position="110"/>
    </location>
</feature>
<dbReference type="AlphaFoldDB" id="A0A383BQC5"/>
<evidence type="ECO:0000313" key="3">
    <source>
        <dbReference type="EMBL" id="SVE22327.1"/>
    </source>
</evidence>
<gene>
    <name evidence="3" type="ORF">METZ01_LOCUS475181</name>
</gene>
<feature type="compositionally biased region" description="Basic and acidic residues" evidence="1">
    <location>
        <begin position="63"/>
        <end position="75"/>
    </location>
</feature>